<accession>A0A5B8V4A0</accession>
<feature type="signal peptide" evidence="1">
    <location>
        <begin position="1"/>
        <end position="21"/>
    </location>
</feature>
<dbReference type="SUPFAM" id="SSF53474">
    <property type="entry name" value="alpha/beta-Hydrolases"/>
    <property type="match status" value="1"/>
</dbReference>
<keyword evidence="1" id="KW-0732">Signal</keyword>
<dbReference type="OrthoDB" id="9803578at2"/>
<dbReference type="AlphaFoldDB" id="A0A5B8V4A0"/>
<evidence type="ECO:0000313" key="3">
    <source>
        <dbReference type="Proteomes" id="UP000321533"/>
    </source>
</evidence>
<dbReference type="GO" id="GO:0016747">
    <property type="term" value="F:acyltransferase activity, transferring groups other than amino-acyl groups"/>
    <property type="evidence" value="ECO:0007669"/>
    <property type="project" value="TreeGrafter"/>
</dbReference>
<dbReference type="EMBL" id="CP042435">
    <property type="protein sequence ID" value="QEC66347.1"/>
    <property type="molecule type" value="Genomic_DNA"/>
</dbReference>
<organism evidence="2 3">
    <name type="scientific">Panacibacter ginsenosidivorans</name>
    <dbReference type="NCBI Taxonomy" id="1813871"/>
    <lineage>
        <taxon>Bacteria</taxon>
        <taxon>Pseudomonadati</taxon>
        <taxon>Bacteroidota</taxon>
        <taxon>Chitinophagia</taxon>
        <taxon>Chitinophagales</taxon>
        <taxon>Chitinophagaceae</taxon>
        <taxon>Panacibacter</taxon>
    </lineage>
</organism>
<sequence>MKLTQAIILSAAILAGHACLAQEVKEDFKPSILNQPGQEYPQVNSQGYVRFHIKAPTADSVRVSLGLGGRGGTLLTKGDDGFFTGTTEGPMDEGFHYYHLTIDGGVFNDPGTLNFYGSTRWESGVEIPAHDKEFYALKDVPHGNVQQILFPSKSTGSQRRAFVYTPPGYEKDKSKKYPVLYLQHGWGEDETAWSNQGHANLIMDNLIAEGKIKPFIIVMTYGMTNQLKWGHLKEFKIDTFQTVLTDELIPYVDSHFNTIADQSHRAMAGLSMGGMETHAITLNRPDVFSYYALLSGGIYTPEELQGKAKPKLIFISCGSKENPDKINQAADTLKQAGYNVVSYVSENTAHEFLTWRRSLYQLAPLLFR</sequence>
<dbReference type="RefSeq" id="WP_147188147.1">
    <property type="nucleotide sequence ID" value="NZ_CP042435.1"/>
</dbReference>
<dbReference type="Pfam" id="PF00756">
    <property type="entry name" value="Esterase"/>
    <property type="match status" value="1"/>
</dbReference>
<dbReference type="KEGG" id="pgin:FRZ67_03140"/>
<dbReference type="Gene3D" id="2.60.40.10">
    <property type="entry name" value="Immunoglobulins"/>
    <property type="match status" value="1"/>
</dbReference>
<dbReference type="InterPro" id="IPR050583">
    <property type="entry name" value="Mycobacterial_A85_antigen"/>
</dbReference>
<protein>
    <submittedName>
        <fullName evidence="2">Esterase</fullName>
    </submittedName>
</protein>
<dbReference type="CDD" id="cd02858">
    <property type="entry name" value="E_set_Esterase_N"/>
    <property type="match status" value="1"/>
</dbReference>
<dbReference type="SUPFAM" id="SSF81296">
    <property type="entry name" value="E set domains"/>
    <property type="match status" value="1"/>
</dbReference>
<dbReference type="PANTHER" id="PTHR48098:SF1">
    <property type="entry name" value="DIACYLGLYCEROL ACYLTRANSFERASE_MYCOLYLTRANSFERASE AG85A"/>
    <property type="match status" value="1"/>
</dbReference>
<dbReference type="Proteomes" id="UP000321533">
    <property type="component" value="Chromosome"/>
</dbReference>
<feature type="chain" id="PRO_5023097949" evidence="1">
    <location>
        <begin position="22"/>
        <end position="368"/>
    </location>
</feature>
<dbReference type="InterPro" id="IPR000801">
    <property type="entry name" value="Esterase-like"/>
</dbReference>
<gene>
    <name evidence="2" type="ORF">FRZ67_03140</name>
</gene>
<dbReference type="InterPro" id="IPR029058">
    <property type="entry name" value="AB_hydrolase_fold"/>
</dbReference>
<reference evidence="2 3" key="1">
    <citation type="journal article" date="2016" name="Int. J. Syst. Evol. Microbiol.">
        <title>Panacibacter ginsenosidivorans gen. nov., sp. nov., with ginsenoside converting activity isolated from soil of a ginseng field.</title>
        <authorList>
            <person name="Siddiqi M.Z."/>
            <person name="Muhammad Shafi S."/>
            <person name="Choi K.D."/>
            <person name="Im W.T."/>
        </authorList>
    </citation>
    <scope>NUCLEOTIDE SEQUENCE [LARGE SCALE GENOMIC DNA]</scope>
    <source>
        <strain evidence="2 3">Gsoil1550</strain>
    </source>
</reference>
<dbReference type="InterPro" id="IPR013783">
    <property type="entry name" value="Ig-like_fold"/>
</dbReference>
<evidence type="ECO:0000313" key="2">
    <source>
        <dbReference type="EMBL" id="QEC66347.1"/>
    </source>
</evidence>
<proteinExistence type="predicted"/>
<name>A0A5B8V4A0_9BACT</name>
<dbReference type="PANTHER" id="PTHR48098">
    <property type="entry name" value="ENTEROCHELIN ESTERASE-RELATED"/>
    <property type="match status" value="1"/>
</dbReference>
<dbReference type="InterPro" id="IPR014756">
    <property type="entry name" value="Ig_E-set"/>
</dbReference>
<evidence type="ECO:0000256" key="1">
    <source>
        <dbReference type="SAM" id="SignalP"/>
    </source>
</evidence>
<keyword evidence="3" id="KW-1185">Reference proteome</keyword>
<dbReference type="Gene3D" id="3.40.50.1820">
    <property type="entry name" value="alpha/beta hydrolase"/>
    <property type="match status" value="1"/>
</dbReference>